<dbReference type="InterPro" id="IPR052820">
    <property type="entry name" value="PhiA_domain"/>
</dbReference>
<evidence type="ECO:0000313" key="2">
    <source>
        <dbReference type="EMBL" id="CAK4033395.1"/>
    </source>
</evidence>
<protein>
    <submittedName>
        <fullName evidence="2">Uncharacterized protein</fullName>
    </submittedName>
</protein>
<evidence type="ECO:0000256" key="1">
    <source>
        <dbReference type="SAM" id="SignalP"/>
    </source>
</evidence>
<dbReference type="EMBL" id="CAVMBE010000085">
    <property type="protein sequence ID" value="CAK4033395.1"/>
    <property type="molecule type" value="Genomic_DNA"/>
</dbReference>
<proteinExistence type="predicted"/>
<keyword evidence="3" id="KW-1185">Reference proteome</keyword>
<dbReference type="PANTHER" id="PTHR42047:SF1">
    <property type="entry name" value="PROTEIN, PUTATIVE (AFU_ORTHOLOGUE AFUA_6G03560)-RELATED"/>
    <property type="match status" value="1"/>
</dbReference>
<name>A0AAI8Z6L2_9PEZI</name>
<reference evidence="2" key="1">
    <citation type="submission" date="2023-11" db="EMBL/GenBank/DDBJ databases">
        <authorList>
            <person name="Alioto T."/>
            <person name="Alioto T."/>
            <person name="Gomez Garrido J."/>
        </authorList>
    </citation>
    <scope>NUCLEOTIDE SEQUENCE</scope>
</reference>
<comment type="caution">
    <text evidence="2">The sequence shown here is derived from an EMBL/GenBank/DDBJ whole genome shotgun (WGS) entry which is preliminary data.</text>
</comment>
<organism evidence="2 3">
    <name type="scientific">Lecanosticta acicola</name>
    <dbReference type="NCBI Taxonomy" id="111012"/>
    <lineage>
        <taxon>Eukaryota</taxon>
        <taxon>Fungi</taxon>
        <taxon>Dikarya</taxon>
        <taxon>Ascomycota</taxon>
        <taxon>Pezizomycotina</taxon>
        <taxon>Dothideomycetes</taxon>
        <taxon>Dothideomycetidae</taxon>
        <taxon>Mycosphaerellales</taxon>
        <taxon>Mycosphaerellaceae</taxon>
        <taxon>Lecanosticta</taxon>
    </lineage>
</organism>
<sequence length="210" mass="21591">MKSFFAVALAAAGSAAAAPAACAASAPSPVPVAAPLHFGGLSLRSASPIHFANINANGQDFWIGKNASTYCPPESSACATVNNSTTIFSYLNGTLSLDTLVPGGQQVYVTAGNTTAGQLAGLLKFTQAHSTSTFGPALYDGFSVTYEGSIAKLQFEGKDWFACPVDKFNTGYGIVAISRTTGSNAGAGCLSFTFDVVQVNSSYPAAWQYQ</sequence>
<keyword evidence="1" id="KW-0732">Signal</keyword>
<evidence type="ECO:0000313" key="3">
    <source>
        <dbReference type="Proteomes" id="UP001296104"/>
    </source>
</evidence>
<accession>A0AAI8Z6L2</accession>
<gene>
    <name evidence="2" type="ORF">LECACI_7A008553</name>
</gene>
<feature type="signal peptide" evidence="1">
    <location>
        <begin position="1"/>
        <end position="17"/>
    </location>
</feature>
<feature type="chain" id="PRO_5042584140" evidence="1">
    <location>
        <begin position="18"/>
        <end position="210"/>
    </location>
</feature>
<dbReference type="AlphaFoldDB" id="A0AAI8Z6L2"/>
<dbReference type="PANTHER" id="PTHR42047">
    <property type="entry name" value="PROTEIN, PUTATIVE (AFU_ORTHOLOGUE AFUA_6G03560)-RELATED"/>
    <property type="match status" value="1"/>
</dbReference>
<dbReference type="Proteomes" id="UP001296104">
    <property type="component" value="Unassembled WGS sequence"/>
</dbReference>